<feature type="domain" description="AB hydrolase-1" evidence="4">
    <location>
        <begin position="30"/>
        <end position="270"/>
    </location>
</feature>
<keyword evidence="2" id="KW-0560">Oxidoreductase</keyword>
<dbReference type="Pfam" id="PF00561">
    <property type="entry name" value="Abhydrolase_1"/>
    <property type="match status" value="1"/>
</dbReference>
<dbReference type="Pfam" id="PF00106">
    <property type="entry name" value="adh_short"/>
    <property type="match status" value="1"/>
</dbReference>
<dbReference type="Proteomes" id="UP001205311">
    <property type="component" value="Unassembled WGS sequence"/>
</dbReference>
<name>A0ABT1HXP5_STRSD</name>
<dbReference type="RefSeq" id="WP_253671133.1">
    <property type="nucleotide sequence ID" value="NZ_JAMTCP010000025.1"/>
</dbReference>
<dbReference type="EMBL" id="JAMTCP010000025">
    <property type="protein sequence ID" value="MCP2260271.1"/>
    <property type="molecule type" value="Genomic_DNA"/>
</dbReference>
<accession>A0ABT1HXP5</accession>
<dbReference type="PRINTS" id="PR00081">
    <property type="entry name" value="GDHRDH"/>
</dbReference>
<dbReference type="InterPro" id="IPR029058">
    <property type="entry name" value="AB_hydrolase_fold"/>
</dbReference>
<evidence type="ECO:0000313" key="5">
    <source>
        <dbReference type="EMBL" id="MCP2260271.1"/>
    </source>
</evidence>
<dbReference type="InterPro" id="IPR000073">
    <property type="entry name" value="AB_hydrolase_1"/>
</dbReference>
<feature type="region of interest" description="Disordered" evidence="3">
    <location>
        <begin position="584"/>
        <end position="603"/>
    </location>
</feature>
<dbReference type="InterPro" id="IPR036291">
    <property type="entry name" value="NAD(P)-bd_dom_sf"/>
</dbReference>
<sequence>MNSVSGRRERVVESGGVRLAVREEGDPSAPTVLLVHGFPDNSSLWDGVAERLRDRFHVVRYDVRGTGRSDRPEGREAYRLDRLAADVVSVTRAVSPDRPVHLVGHDWGSIQAWEAVTEPEHQHLFASYTSISGPCLDHLGHWLRDRLRRPGGRADALRQGLRSWYVYAMHVPVLPELAWRHVLGPAWARALGRRGAAGTETLTEDALHGVELYRANILERLRAPRERRTSVPVQLLVPERDPFVSPAALDDVPRWCDRVWRRDLPAGHWVPRSRPEVVARAVTELIDHLEGEDMARELVRARVGAGRRGRFAGRLVVITGAGSGIGRATALAAAEAGADVVAWDIDGAAAERTAEQAHERGVRAWASRVDVTDPEAVRAAAAEVRAEGGVPDVVMANAGIGVMGFFAATDEHVWRRVVDVNLLGVVHTLQAFLPALIERGQGGHLVITSSMAAYAPAPGNLTYTAAKAGVLALGRGLREELAEHGIDVSVVCPGMISTNFVQGMTLFGLSGERHDRARTTNERLIAKGRPPAVVARAVLRAVERRRFLVPVNPEAKFAYVMSRVAPAALSRLLRVFIRRTMPDLVTSGRPQPGHRAEEVRPRS</sequence>
<keyword evidence="6" id="KW-1185">Reference proteome</keyword>
<dbReference type="PANTHER" id="PTHR43391">
    <property type="entry name" value="RETINOL DEHYDROGENASE-RELATED"/>
    <property type="match status" value="1"/>
</dbReference>
<dbReference type="InterPro" id="IPR020904">
    <property type="entry name" value="Sc_DH/Rdtase_CS"/>
</dbReference>
<dbReference type="CDD" id="cd05233">
    <property type="entry name" value="SDR_c"/>
    <property type="match status" value="1"/>
</dbReference>
<feature type="compositionally biased region" description="Basic and acidic residues" evidence="3">
    <location>
        <begin position="594"/>
        <end position="603"/>
    </location>
</feature>
<comment type="caution">
    <text evidence="5">The sequence shown here is derived from an EMBL/GenBank/DDBJ whole genome shotgun (WGS) entry which is preliminary data.</text>
</comment>
<protein>
    <submittedName>
        <fullName evidence="5">Short-chain dehydrogenase</fullName>
    </submittedName>
</protein>
<dbReference type="Gene3D" id="3.40.50.720">
    <property type="entry name" value="NAD(P)-binding Rossmann-like Domain"/>
    <property type="match status" value="1"/>
</dbReference>
<evidence type="ECO:0000256" key="1">
    <source>
        <dbReference type="ARBA" id="ARBA00006484"/>
    </source>
</evidence>
<evidence type="ECO:0000256" key="3">
    <source>
        <dbReference type="SAM" id="MobiDB-lite"/>
    </source>
</evidence>
<comment type="similarity">
    <text evidence="1">Belongs to the short-chain dehydrogenases/reductases (SDR) family.</text>
</comment>
<reference evidence="5 6" key="1">
    <citation type="submission" date="2022-06" db="EMBL/GenBank/DDBJ databases">
        <title>Genomic Encyclopedia of Archaeal and Bacterial Type Strains, Phase II (KMG-II): from individual species to whole genera.</title>
        <authorList>
            <person name="Goeker M."/>
        </authorList>
    </citation>
    <scope>NUCLEOTIDE SEQUENCE [LARGE SCALE GENOMIC DNA]</scope>
    <source>
        <strain evidence="5 6">DSM 40477</strain>
    </source>
</reference>
<proteinExistence type="inferred from homology"/>
<dbReference type="NCBIfam" id="NF004514">
    <property type="entry name" value="PRK05855.1"/>
    <property type="match status" value="1"/>
</dbReference>
<evidence type="ECO:0000313" key="6">
    <source>
        <dbReference type="Proteomes" id="UP001205311"/>
    </source>
</evidence>
<dbReference type="PANTHER" id="PTHR43391:SF12">
    <property type="entry name" value="OXIDOREDUCTASE EPHD-RELATED"/>
    <property type="match status" value="1"/>
</dbReference>
<gene>
    <name evidence="5" type="ORF">LX15_003984</name>
</gene>
<evidence type="ECO:0000259" key="4">
    <source>
        <dbReference type="Pfam" id="PF00561"/>
    </source>
</evidence>
<dbReference type="SUPFAM" id="SSF51735">
    <property type="entry name" value="NAD(P)-binding Rossmann-fold domains"/>
    <property type="match status" value="1"/>
</dbReference>
<dbReference type="PROSITE" id="PS00061">
    <property type="entry name" value="ADH_SHORT"/>
    <property type="match status" value="1"/>
</dbReference>
<dbReference type="SUPFAM" id="SSF53474">
    <property type="entry name" value="alpha/beta-Hydrolases"/>
    <property type="match status" value="1"/>
</dbReference>
<dbReference type="Gene3D" id="3.40.50.1820">
    <property type="entry name" value="alpha/beta hydrolase"/>
    <property type="match status" value="1"/>
</dbReference>
<evidence type="ECO:0000256" key="2">
    <source>
        <dbReference type="ARBA" id="ARBA00023002"/>
    </source>
</evidence>
<dbReference type="InterPro" id="IPR002347">
    <property type="entry name" value="SDR_fam"/>
</dbReference>
<organism evidence="5 6">
    <name type="scientific">Streptoalloteichus tenebrarius (strain ATCC 17920 / DSM 40477 / JCM 4838 / CBS 697.72 / NBRC 16177 / NCIMB 11028 / NRRL B-12390 / A12253. 1 / ISP 5477)</name>
    <name type="common">Streptomyces tenebrarius</name>
    <dbReference type="NCBI Taxonomy" id="1933"/>
    <lineage>
        <taxon>Bacteria</taxon>
        <taxon>Bacillati</taxon>
        <taxon>Actinomycetota</taxon>
        <taxon>Actinomycetes</taxon>
        <taxon>Pseudonocardiales</taxon>
        <taxon>Pseudonocardiaceae</taxon>
        <taxon>Streptoalloteichus</taxon>
    </lineage>
</organism>